<dbReference type="Proteomes" id="UP001283361">
    <property type="component" value="Unassembled WGS sequence"/>
</dbReference>
<dbReference type="EMBL" id="JAWDGP010005079">
    <property type="protein sequence ID" value="KAK3759710.1"/>
    <property type="molecule type" value="Genomic_DNA"/>
</dbReference>
<organism evidence="1 2">
    <name type="scientific">Elysia crispata</name>
    <name type="common">lettuce slug</name>
    <dbReference type="NCBI Taxonomy" id="231223"/>
    <lineage>
        <taxon>Eukaryota</taxon>
        <taxon>Metazoa</taxon>
        <taxon>Spiralia</taxon>
        <taxon>Lophotrochozoa</taxon>
        <taxon>Mollusca</taxon>
        <taxon>Gastropoda</taxon>
        <taxon>Heterobranchia</taxon>
        <taxon>Euthyneura</taxon>
        <taxon>Panpulmonata</taxon>
        <taxon>Sacoglossa</taxon>
        <taxon>Placobranchoidea</taxon>
        <taxon>Plakobranchidae</taxon>
        <taxon>Elysia</taxon>
    </lineage>
</organism>
<evidence type="ECO:0000313" key="1">
    <source>
        <dbReference type="EMBL" id="KAK3759710.1"/>
    </source>
</evidence>
<accession>A0AAE0YZ17</accession>
<evidence type="ECO:0000313" key="2">
    <source>
        <dbReference type="Proteomes" id="UP001283361"/>
    </source>
</evidence>
<name>A0AAE0YZ17_9GAST</name>
<protein>
    <submittedName>
        <fullName evidence="1">Uncharacterized protein</fullName>
    </submittedName>
</protein>
<comment type="caution">
    <text evidence="1">The sequence shown here is derived from an EMBL/GenBank/DDBJ whole genome shotgun (WGS) entry which is preliminary data.</text>
</comment>
<dbReference type="AlphaFoldDB" id="A0AAE0YZ17"/>
<reference evidence="1" key="1">
    <citation type="journal article" date="2023" name="G3 (Bethesda)">
        <title>A reference genome for the long-term kleptoplast-retaining sea slug Elysia crispata morphotype clarki.</title>
        <authorList>
            <person name="Eastman K.E."/>
            <person name="Pendleton A.L."/>
            <person name="Shaikh M.A."/>
            <person name="Suttiyut T."/>
            <person name="Ogas R."/>
            <person name="Tomko P."/>
            <person name="Gavelis G."/>
            <person name="Widhalm J.R."/>
            <person name="Wisecaver J.H."/>
        </authorList>
    </citation>
    <scope>NUCLEOTIDE SEQUENCE</scope>
    <source>
        <strain evidence="1">ECLA1</strain>
    </source>
</reference>
<proteinExistence type="predicted"/>
<sequence length="81" mass="9324">MFWCIVSISNTQNPRLFTTAVETRYPALDPASRARDSGQRSWGLGLQTVMQQLDYFHFFCRLLLSSLSDSHLCTDQFVMIC</sequence>
<keyword evidence="2" id="KW-1185">Reference proteome</keyword>
<gene>
    <name evidence="1" type="ORF">RRG08_017608</name>
</gene>